<dbReference type="EMBL" id="CP022022">
    <property type="protein sequence ID" value="ASF43985.1"/>
    <property type="molecule type" value="Genomic_DNA"/>
</dbReference>
<keyword evidence="2" id="KW-1185">Reference proteome</keyword>
<dbReference type="RefSeq" id="WP_088594851.1">
    <property type="nucleotide sequence ID" value="NZ_CP022022.1"/>
</dbReference>
<protein>
    <recommendedName>
        <fullName evidence="3">Lipoprotein</fullName>
    </recommendedName>
</protein>
<dbReference type="Proteomes" id="UP000197007">
    <property type="component" value="Chromosome"/>
</dbReference>
<evidence type="ECO:0008006" key="3">
    <source>
        <dbReference type="Google" id="ProtNLM"/>
    </source>
</evidence>
<organism evidence="1 2">
    <name type="scientific">Capnocytophaga endodontalis</name>
    <dbReference type="NCBI Taxonomy" id="2708117"/>
    <lineage>
        <taxon>Bacteria</taxon>
        <taxon>Pseudomonadati</taxon>
        <taxon>Bacteroidota</taxon>
        <taxon>Flavobacteriia</taxon>
        <taxon>Flavobacteriales</taxon>
        <taxon>Flavobacteriaceae</taxon>
        <taxon>Capnocytophaga</taxon>
    </lineage>
</organism>
<evidence type="ECO:0000313" key="1">
    <source>
        <dbReference type="EMBL" id="ASF43985.1"/>
    </source>
</evidence>
<sequence length="160" mass="19163">MNRLSYFITFIVVLTFTSCDAWREKQKKESIRRATEECAQKTHINGFAIYFHDYTKDTLLPIEIKIKHYRNGNTETIRDTVPTQKNYQTYRDYYLEHSIALEDTVWVSTPKQKTKKIYGFEYQVFACYTMFSAQYCCGFRAMTTEGDENKHNVVHFYYNK</sequence>
<gene>
    <name evidence="1" type="ORF">CBG49_13305</name>
</gene>
<reference evidence="2" key="1">
    <citation type="submission" date="2017-06" db="EMBL/GenBank/DDBJ databases">
        <title>Complete genome sequence of Capnocytophaga sp. KCOM 1579 (=ChDC OS43) isolated from a human refractory periapical abscess lesion.</title>
        <authorList>
            <person name="Kook J.-K."/>
            <person name="Park S.-N."/>
            <person name="Lim Y.K."/>
            <person name="Roh H."/>
        </authorList>
    </citation>
    <scope>NUCLEOTIDE SEQUENCE [LARGE SCALE GENOMIC DNA]</scope>
    <source>
        <strain evidence="2">ChDC OS43</strain>
    </source>
</reference>
<dbReference type="PROSITE" id="PS51257">
    <property type="entry name" value="PROKAR_LIPOPROTEIN"/>
    <property type="match status" value="1"/>
</dbReference>
<evidence type="ECO:0000313" key="2">
    <source>
        <dbReference type="Proteomes" id="UP000197007"/>
    </source>
</evidence>
<accession>A0A1Z4BRR0</accession>
<proteinExistence type="predicted"/>
<name>A0A1Z4BRR0_9FLAO</name>
<dbReference type="KEGG" id="capn:CBG49_13305"/>
<dbReference type="AlphaFoldDB" id="A0A1Z4BRR0"/>